<gene>
    <name evidence="6" type="ORF">ACFSUS_03440</name>
</gene>
<dbReference type="SUPFAM" id="SSF46785">
    <property type="entry name" value="Winged helix' DNA-binding domain"/>
    <property type="match status" value="1"/>
</dbReference>
<dbReference type="PROSITE" id="PS51078">
    <property type="entry name" value="ICLR_ED"/>
    <property type="match status" value="1"/>
</dbReference>
<evidence type="ECO:0000256" key="2">
    <source>
        <dbReference type="ARBA" id="ARBA00023125"/>
    </source>
</evidence>
<keyword evidence="7" id="KW-1185">Reference proteome</keyword>
<sequence>MIQVINRAFDILEYVAIEPTRPKSLTEVAEAAGLNQGTCANIMKTMVNRRYLDQAGPKKGYCLGSRAYWLTGNTSYRKDILEAARPPMLHLSRQLEESCLLAVLNGDQRLIIHRELCDQPLQVQTADEKHAYDSASGRLLVGTLPDAELVKFKNRYGLPTPDVWEEAASEPKFYAQVQIIRDRGYAYQESLRQVIGYAVPVYRQEEIIASLSVYLPMYRHTTEKASLVLNSLRQAAEQISNELTPKI</sequence>
<comment type="caution">
    <text evidence="6">The sequence shown here is derived from an EMBL/GenBank/DDBJ whole genome shotgun (WGS) entry which is preliminary data.</text>
</comment>
<dbReference type="Gene3D" id="1.10.10.10">
    <property type="entry name" value="Winged helix-like DNA-binding domain superfamily/Winged helix DNA-binding domain"/>
    <property type="match status" value="1"/>
</dbReference>
<feature type="domain" description="HTH iclR-type" evidence="4">
    <location>
        <begin position="2"/>
        <end position="65"/>
    </location>
</feature>
<dbReference type="PANTHER" id="PTHR30136:SF24">
    <property type="entry name" value="HTH-TYPE TRANSCRIPTIONAL REPRESSOR ALLR"/>
    <property type="match status" value="1"/>
</dbReference>
<protein>
    <submittedName>
        <fullName evidence="6">IclR family transcriptional regulator</fullName>
    </submittedName>
</protein>
<dbReference type="PROSITE" id="PS51077">
    <property type="entry name" value="HTH_ICLR"/>
    <property type="match status" value="1"/>
</dbReference>
<evidence type="ECO:0000256" key="3">
    <source>
        <dbReference type="ARBA" id="ARBA00023163"/>
    </source>
</evidence>
<evidence type="ECO:0000259" key="4">
    <source>
        <dbReference type="PROSITE" id="PS51077"/>
    </source>
</evidence>
<dbReference type="InterPro" id="IPR005471">
    <property type="entry name" value="Tscrpt_reg_IclR_N"/>
</dbReference>
<dbReference type="InterPro" id="IPR014757">
    <property type="entry name" value="Tscrpt_reg_IclR_C"/>
</dbReference>
<keyword evidence="3" id="KW-0804">Transcription</keyword>
<proteinExistence type="predicted"/>
<dbReference type="PANTHER" id="PTHR30136">
    <property type="entry name" value="HELIX-TURN-HELIX TRANSCRIPTIONAL REGULATOR, ICLR FAMILY"/>
    <property type="match status" value="1"/>
</dbReference>
<dbReference type="InterPro" id="IPR029016">
    <property type="entry name" value="GAF-like_dom_sf"/>
</dbReference>
<evidence type="ECO:0000313" key="7">
    <source>
        <dbReference type="Proteomes" id="UP001597469"/>
    </source>
</evidence>
<name>A0ABW5LY20_9BACT</name>
<evidence type="ECO:0000313" key="6">
    <source>
        <dbReference type="EMBL" id="MFD2569670.1"/>
    </source>
</evidence>
<keyword evidence="1" id="KW-0805">Transcription regulation</keyword>
<keyword evidence="2" id="KW-0238">DNA-binding</keyword>
<evidence type="ECO:0000259" key="5">
    <source>
        <dbReference type="PROSITE" id="PS51078"/>
    </source>
</evidence>
<dbReference type="Pfam" id="PF01614">
    <property type="entry name" value="IclR_C"/>
    <property type="match status" value="1"/>
</dbReference>
<feature type="domain" description="IclR-ED" evidence="5">
    <location>
        <begin position="66"/>
        <end position="245"/>
    </location>
</feature>
<dbReference type="InterPro" id="IPR036388">
    <property type="entry name" value="WH-like_DNA-bd_sf"/>
</dbReference>
<dbReference type="Pfam" id="PF09339">
    <property type="entry name" value="HTH_IclR"/>
    <property type="match status" value="1"/>
</dbReference>
<dbReference type="InterPro" id="IPR036390">
    <property type="entry name" value="WH_DNA-bd_sf"/>
</dbReference>
<dbReference type="SUPFAM" id="SSF55781">
    <property type="entry name" value="GAF domain-like"/>
    <property type="match status" value="1"/>
</dbReference>
<dbReference type="InterPro" id="IPR050707">
    <property type="entry name" value="HTH_MetabolicPath_Reg"/>
</dbReference>
<reference evidence="7" key="1">
    <citation type="journal article" date="2019" name="Int. J. Syst. Evol. Microbiol.">
        <title>The Global Catalogue of Microorganisms (GCM) 10K type strain sequencing project: providing services to taxonomists for standard genome sequencing and annotation.</title>
        <authorList>
            <consortium name="The Broad Institute Genomics Platform"/>
            <consortium name="The Broad Institute Genome Sequencing Center for Infectious Disease"/>
            <person name="Wu L."/>
            <person name="Ma J."/>
        </authorList>
    </citation>
    <scope>NUCLEOTIDE SEQUENCE [LARGE SCALE GENOMIC DNA]</scope>
    <source>
        <strain evidence="7">KCTC 42805</strain>
    </source>
</reference>
<dbReference type="EMBL" id="JBHULN010000001">
    <property type="protein sequence ID" value="MFD2569670.1"/>
    <property type="molecule type" value="Genomic_DNA"/>
</dbReference>
<accession>A0ABW5LY20</accession>
<organism evidence="6 7">
    <name type="scientific">Spirosoma soli</name>
    <dbReference type="NCBI Taxonomy" id="1770529"/>
    <lineage>
        <taxon>Bacteria</taxon>
        <taxon>Pseudomonadati</taxon>
        <taxon>Bacteroidota</taxon>
        <taxon>Cytophagia</taxon>
        <taxon>Cytophagales</taxon>
        <taxon>Cytophagaceae</taxon>
        <taxon>Spirosoma</taxon>
    </lineage>
</organism>
<dbReference type="Gene3D" id="3.30.450.40">
    <property type="match status" value="1"/>
</dbReference>
<dbReference type="SMART" id="SM00346">
    <property type="entry name" value="HTH_ICLR"/>
    <property type="match status" value="1"/>
</dbReference>
<dbReference type="RefSeq" id="WP_381519084.1">
    <property type="nucleotide sequence ID" value="NZ_JBHULN010000001.1"/>
</dbReference>
<evidence type="ECO:0000256" key="1">
    <source>
        <dbReference type="ARBA" id="ARBA00023015"/>
    </source>
</evidence>
<dbReference type="Proteomes" id="UP001597469">
    <property type="component" value="Unassembled WGS sequence"/>
</dbReference>